<comment type="subunit">
    <text evidence="6 7">Homodimer.</text>
</comment>
<feature type="active site" description="Proton acceptor" evidence="6">
    <location>
        <position position="164"/>
    </location>
</feature>
<proteinExistence type="inferred from homology"/>
<dbReference type="Gene3D" id="3.20.20.70">
    <property type="entry name" value="Aldolase class I"/>
    <property type="match status" value="1"/>
</dbReference>
<organism evidence="8 9">
    <name type="scientific">Helicobacter mastomyrinus</name>
    <dbReference type="NCBI Taxonomy" id="287948"/>
    <lineage>
        <taxon>Bacteria</taxon>
        <taxon>Pseudomonadati</taxon>
        <taxon>Campylobacterota</taxon>
        <taxon>Epsilonproteobacteria</taxon>
        <taxon>Campylobacterales</taxon>
        <taxon>Helicobacteraceae</taxon>
        <taxon>Helicobacter</taxon>
    </lineage>
</organism>
<dbReference type="NCBIfam" id="NF000728">
    <property type="entry name" value="PRK00042.3-2"/>
    <property type="match status" value="1"/>
</dbReference>
<protein>
    <recommendedName>
        <fullName evidence="6 7">Triosephosphate isomerase</fullName>
        <shortName evidence="6">TIM</shortName>
        <shortName evidence="6">TPI</shortName>
        <ecNumber evidence="6 7">5.3.1.1</ecNumber>
    </recommendedName>
    <alternativeName>
        <fullName evidence="6">Triose-phosphate isomerase</fullName>
    </alternativeName>
</protein>
<dbReference type="InterPro" id="IPR035990">
    <property type="entry name" value="TIM_sf"/>
</dbReference>
<evidence type="ECO:0000256" key="2">
    <source>
        <dbReference type="ARBA" id="ARBA00022432"/>
    </source>
</evidence>
<evidence type="ECO:0000313" key="9">
    <source>
        <dbReference type="Proteomes" id="UP001434737"/>
    </source>
</evidence>
<dbReference type="CDD" id="cd00311">
    <property type="entry name" value="TIM"/>
    <property type="match status" value="1"/>
</dbReference>
<comment type="caution">
    <text evidence="6">Lacks conserved residue(s) required for the propagation of feature annotation.</text>
</comment>
<keyword evidence="2 6" id="KW-0312">Gluconeogenesis</keyword>
<keyword evidence="3 6" id="KW-0963">Cytoplasm</keyword>
<comment type="similarity">
    <text evidence="1 6 7">Belongs to the triosephosphate isomerase family.</text>
</comment>
<dbReference type="SUPFAM" id="SSF51351">
    <property type="entry name" value="Triosephosphate isomerase (TIM)"/>
    <property type="match status" value="1"/>
</dbReference>
<evidence type="ECO:0000256" key="4">
    <source>
        <dbReference type="ARBA" id="ARBA00023152"/>
    </source>
</evidence>
<dbReference type="PANTHER" id="PTHR21139:SF42">
    <property type="entry name" value="TRIOSEPHOSPHATE ISOMERASE"/>
    <property type="match status" value="1"/>
</dbReference>
<comment type="subcellular location">
    <subcellularLocation>
        <location evidence="6 7">Cytoplasm</location>
    </subcellularLocation>
</comment>
<accession>A0ABZ3FA68</accession>
<evidence type="ECO:0000256" key="7">
    <source>
        <dbReference type="RuleBase" id="RU363013"/>
    </source>
</evidence>
<evidence type="ECO:0000256" key="5">
    <source>
        <dbReference type="ARBA" id="ARBA00023235"/>
    </source>
</evidence>
<comment type="pathway">
    <text evidence="6 7">Carbohydrate degradation; glycolysis; D-glyceraldehyde 3-phosphate from glycerone phosphate: step 1/1.</text>
</comment>
<evidence type="ECO:0000313" key="8">
    <source>
        <dbReference type="EMBL" id="XAM19022.1"/>
    </source>
</evidence>
<comment type="pathway">
    <text evidence="6 7">Carbohydrate biosynthesis; gluconeogenesis.</text>
</comment>
<dbReference type="EC" id="5.3.1.1" evidence="6 7"/>
<evidence type="ECO:0000256" key="3">
    <source>
        <dbReference type="ARBA" id="ARBA00022490"/>
    </source>
</evidence>
<dbReference type="GO" id="GO:0004807">
    <property type="term" value="F:triose-phosphate isomerase activity"/>
    <property type="evidence" value="ECO:0007669"/>
    <property type="project" value="UniProtKB-EC"/>
</dbReference>
<feature type="active site" description="Electrophile" evidence="6">
    <location>
        <position position="95"/>
    </location>
</feature>
<dbReference type="InterPro" id="IPR013785">
    <property type="entry name" value="Aldolase_TIM"/>
</dbReference>
<reference evidence="8 9" key="1">
    <citation type="submission" date="2024-02" db="EMBL/GenBank/DDBJ databases">
        <title>Genome and pathogenicity analysis of Helicobacter mastomyrinus isolated from mice.</title>
        <authorList>
            <person name="Zhu L."/>
        </authorList>
    </citation>
    <scope>NUCLEOTIDE SEQUENCE [LARGE SCALE GENOMIC DNA]</scope>
    <source>
        <strain evidence="8 9">Hm-17</strain>
    </source>
</reference>
<feature type="binding site" evidence="6">
    <location>
        <begin position="8"/>
        <end position="10"/>
    </location>
    <ligand>
        <name>substrate</name>
    </ligand>
</feature>
<dbReference type="Proteomes" id="UP001434737">
    <property type="component" value="Chromosome"/>
</dbReference>
<sequence>MLPIIAANFKANLTRAEVQIYAKELESLLTHIKSNTKASPQVDIFPSASALLNDDFTHFHIGAQNAYFALNGGFTGEIGLSQLTEFHISRILIGHSERRTLFSESQEFINKKFQFYKAAGFCIYYCIGEPLEVRQRGENALKDFLSAQLSGIDVSYPQLIIAYEPIWAIGTGVSATMEQIQATHNMLSTLTPAPLLYGGSVNGTNAGEILALQNVSGVLVGSASLKIESFREIIHAAL</sequence>
<dbReference type="InterPro" id="IPR022896">
    <property type="entry name" value="TrioseP_Isoase_bac/euk"/>
</dbReference>
<dbReference type="EMBL" id="CP145316">
    <property type="protein sequence ID" value="XAM19022.1"/>
    <property type="molecule type" value="Genomic_DNA"/>
</dbReference>
<dbReference type="PROSITE" id="PS00171">
    <property type="entry name" value="TIM_1"/>
    <property type="match status" value="1"/>
</dbReference>
<name>A0ABZ3FA68_9HELI</name>
<keyword evidence="4 6" id="KW-0324">Glycolysis</keyword>
<keyword evidence="5 6" id="KW-0413">Isomerase</keyword>
<feature type="binding site" evidence="6">
    <location>
        <position position="170"/>
    </location>
    <ligand>
        <name>substrate</name>
    </ligand>
</feature>
<comment type="function">
    <text evidence="6">Involved in the gluconeogenesis. Catalyzes stereospecifically the conversion of dihydroxyacetone phosphate (DHAP) to D-glyceraldehyde-3-phosphate (G3P).</text>
</comment>
<dbReference type="HAMAP" id="MF_00147_B">
    <property type="entry name" value="TIM_B"/>
    <property type="match status" value="1"/>
</dbReference>
<dbReference type="PROSITE" id="PS51440">
    <property type="entry name" value="TIM_2"/>
    <property type="match status" value="1"/>
</dbReference>
<comment type="catalytic activity">
    <reaction evidence="6 7">
        <text>D-glyceraldehyde 3-phosphate = dihydroxyacetone phosphate</text>
        <dbReference type="Rhea" id="RHEA:18585"/>
        <dbReference type="ChEBI" id="CHEBI:57642"/>
        <dbReference type="ChEBI" id="CHEBI:59776"/>
        <dbReference type="EC" id="5.3.1.1"/>
    </reaction>
</comment>
<feature type="binding site" evidence="6">
    <location>
        <position position="200"/>
    </location>
    <ligand>
        <name>substrate</name>
    </ligand>
</feature>
<evidence type="ECO:0000256" key="6">
    <source>
        <dbReference type="HAMAP-Rule" id="MF_00147"/>
    </source>
</evidence>
<dbReference type="Pfam" id="PF00121">
    <property type="entry name" value="TIM"/>
    <property type="match status" value="1"/>
</dbReference>
<evidence type="ECO:0000256" key="1">
    <source>
        <dbReference type="ARBA" id="ARBA00007422"/>
    </source>
</evidence>
<dbReference type="InterPro" id="IPR020861">
    <property type="entry name" value="Triosephosphate_isomerase_AS"/>
</dbReference>
<dbReference type="PANTHER" id="PTHR21139">
    <property type="entry name" value="TRIOSEPHOSPHATE ISOMERASE"/>
    <property type="match status" value="1"/>
</dbReference>
<keyword evidence="9" id="KW-1185">Reference proteome</keyword>
<gene>
    <name evidence="6" type="primary">tpiA</name>
    <name evidence="8" type="ORF">V3I05_04935</name>
</gene>
<dbReference type="InterPro" id="IPR000652">
    <property type="entry name" value="Triosephosphate_isomerase"/>
</dbReference>